<dbReference type="OrthoDB" id="9807795at2"/>
<dbReference type="PANTHER" id="PTHR48090:SF7">
    <property type="entry name" value="RFBJ PROTEIN"/>
    <property type="match status" value="1"/>
</dbReference>
<dbReference type="PANTHER" id="PTHR48090">
    <property type="entry name" value="UNDECAPRENYL-PHOSPHATE 4-DEOXY-4-FORMAMIDO-L-ARABINOSE TRANSFERASE-RELATED"/>
    <property type="match status" value="1"/>
</dbReference>
<protein>
    <submittedName>
        <fullName evidence="4">Glycosyltransferase family 2 protein</fullName>
    </submittedName>
</protein>
<feature type="transmembrane region" description="Helical" evidence="1">
    <location>
        <begin position="282"/>
        <end position="306"/>
    </location>
</feature>
<feature type="domain" description="Low-salt glycan biosynthesis hexosyltransferase Agl6 C-terminal transmembrane region" evidence="3">
    <location>
        <begin position="300"/>
        <end position="392"/>
    </location>
</feature>
<keyword evidence="5" id="KW-1185">Reference proteome</keyword>
<dbReference type="InterPro" id="IPR001173">
    <property type="entry name" value="Glyco_trans_2-like"/>
</dbReference>
<sequence>MQTATAEIIPLVPADGQVEMSIVMPCLDEAETLGICIAKANRFFAENGVAGEVVIADNGSTDGSQAIATSLGARVVAVPVRGYGAALAAGILAARGRFVAMGDSDDSYDFLGLMPFLARLRDGEQLVMGNRFQGGIAKGAMPPLHRYLGNPVLSFAGRLFYNAPIGDFHCGLRAFDRAAILGLGLRTTGMEFASEMVVKAQLAGLRLAEVPTTLSPDGRSRPPHLRSWRDGWRHLKFLLTFAPKALFFYPGVVLALAGLIGLLALLPGSVSLGSVRLGVTTLLFSAASVIIGAQLMSFAVVARLFGVRERLWPTSPRTELARRWFSIDRGCVAGGVMLVSGIVLAFAAVLGWAGSGYGDMDTDALMRVAIPSVLLCALGVQALVTGFFTALLTE</sequence>
<evidence type="ECO:0000259" key="3">
    <source>
        <dbReference type="Pfam" id="PF26629"/>
    </source>
</evidence>
<evidence type="ECO:0000313" key="5">
    <source>
        <dbReference type="Proteomes" id="UP000317894"/>
    </source>
</evidence>
<dbReference type="InterPro" id="IPR058718">
    <property type="entry name" value="Agl6_TM_C"/>
</dbReference>
<gene>
    <name evidence="4" type="ORF">FMM06_15075</name>
</gene>
<keyword evidence="1" id="KW-0812">Transmembrane</keyword>
<comment type="caution">
    <text evidence="4">The sequence shown here is derived from an EMBL/GenBank/DDBJ whole genome shotgun (WGS) entry which is preliminary data.</text>
</comment>
<keyword evidence="1" id="KW-0472">Membrane</keyword>
<dbReference type="InterPro" id="IPR029044">
    <property type="entry name" value="Nucleotide-diphossugar_trans"/>
</dbReference>
<keyword evidence="1" id="KW-1133">Transmembrane helix</keyword>
<proteinExistence type="predicted"/>
<dbReference type="InterPro" id="IPR050256">
    <property type="entry name" value="Glycosyltransferase_2"/>
</dbReference>
<name>A0A552U9W4_9SPHN</name>
<dbReference type="AlphaFoldDB" id="A0A552U9W4"/>
<feature type="transmembrane region" description="Helical" evidence="1">
    <location>
        <begin position="246"/>
        <end position="270"/>
    </location>
</feature>
<feature type="transmembrane region" description="Helical" evidence="1">
    <location>
        <begin position="365"/>
        <end position="392"/>
    </location>
</feature>
<dbReference type="Gene3D" id="3.90.550.10">
    <property type="entry name" value="Spore Coat Polysaccharide Biosynthesis Protein SpsA, Chain A"/>
    <property type="match status" value="1"/>
</dbReference>
<organism evidence="4 5">
    <name type="scientific">Glacieibacterium frigidum</name>
    <dbReference type="NCBI Taxonomy" id="2593303"/>
    <lineage>
        <taxon>Bacteria</taxon>
        <taxon>Pseudomonadati</taxon>
        <taxon>Pseudomonadota</taxon>
        <taxon>Alphaproteobacteria</taxon>
        <taxon>Sphingomonadales</taxon>
        <taxon>Sphingosinicellaceae</taxon>
        <taxon>Glacieibacterium</taxon>
    </lineage>
</organism>
<evidence type="ECO:0000313" key="4">
    <source>
        <dbReference type="EMBL" id="TRW14979.1"/>
    </source>
</evidence>
<dbReference type="GO" id="GO:0016740">
    <property type="term" value="F:transferase activity"/>
    <property type="evidence" value="ECO:0007669"/>
    <property type="project" value="UniProtKB-KW"/>
</dbReference>
<dbReference type="Pfam" id="PF00535">
    <property type="entry name" value="Glycos_transf_2"/>
    <property type="match status" value="1"/>
</dbReference>
<dbReference type="RefSeq" id="WP_144335148.1">
    <property type="nucleotide sequence ID" value="NZ_VJWA01000002.1"/>
</dbReference>
<dbReference type="SUPFAM" id="SSF53448">
    <property type="entry name" value="Nucleotide-diphospho-sugar transferases"/>
    <property type="match status" value="1"/>
</dbReference>
<dbReference type="CDD" id="cd04179">
    <property type="entry name" value="DPM_DPG-synthase_like"/>
    <property type="match status" value="1"/>
</dbReference>
<feature type="transmembrane region" description="Helical" evidence="1">
    <location>
        <begin position="327"/>
        <end position="353"/>
    </location>
</feature>
<evidence type="ECO:0000259" key="2">
    <source>
        <dbReference type="Pfam" id="PF00535"/>
    </source>
</evidence>
<dbReference type="Pfam" id="PF26629">
    <property type="entry name" value="GT2_TM_C"/>
    <property type="match status" value="1"/>
</dbReference>
<evidence type="ECO:0000256" key="1">
    <source>
        <dbReference type="SAM" id="Phobius"/>
    </source>
</evidence>
<keyword evidence="4" id="KW-0808">Transferase</keyword>
<dbReference type="EMBL" id="VJWA01000002">
    <property type="protein sequence ID" value="TRW14979.1"/>
    <property type="molecule type" value="Genomic_DNA"/>
</dbReference>
<feature type="domain" description="Glycosyltransferase 2-like" evidence="2">
    <location>
        <begin position="21"/>
        <end position="180"/>
    </location>
</feature>
<accession>A0A552U9W4</accession>
<reference evidence="4 5" key="1">
    <citation type="submission" date="2019-07" db="EMBL/GenBank/DDBJ databases">
        <title>Novel species isolated from glacier.</title>
        <authorList>
            <person name="Liu Q."/>
            <person name="Xin Y.-H."/>
        </authorList>
    </citation>
    <scope>NUCLEOTIDE SEQUENCE [LARGE SCALE GENOMIC DNA]</scope>
    <source>
        <strain evidence="4 5">LB1R16</strain>
    </source>
</reference>
<dbReference type="Proteomes" id="UP000317894">
    <property type="component" value="Unassembled WGS sequence"/>
</dbReference>